<evidence type="ECO:0000313" key="1">
    <source>
        <dbReference type="EMBL" id="OOQ54051.1"/>
    </source>
</evidence>
<organism evidence="1 2">
    <name type="scientific">Streptomyces antibioticus</name>
    <dbReference type="NCBI Taxonomy" id="1890"/>
    <lineage>
        <taxon>Bacteria</taxon>
        <taxon>Bacillati</taxon>
        <taxon>Actinomycetota</taxon>
        <taxon>Actinomycetes</taxon>
        <taxon>Kitasatosporales</taxon>
        <taxon>Streptomycetaceae</taxon>
        <taxon>Streptomyces</taxon>
    </lineage>
</organism>
<accession>A0ABX3LPG2</accession>
<dbReference type="PROSITE" id="PS51257">
    <property type="entry name" value="PROKAR_LIPOPROTEIN"/>
    <property type="match status" value="1"/>
</dbReference>
<gene>
    <name evidence="1" type="ORF">AFM16_05520</name>
</gene>
<keyword evidence="2" id="KW-1185">Reference proteome</keyword>
<sequence length="131" mass="13488">MARMSRRLPLPLRTWSGVLLVCALFACLTGLARPAMAMPGPMEMSPHIAMNGHAVSPAAAESPGHGPSCPMAQEQCVAPKGILAQDGPAVPVIATVSHATGCSPELLMTQPNAPPPAAAPPDLHRLCVSRT</sequence>
<dbReference type="EMBL" id="LHQL01000005">
    <property type="protein sequence ID" value="OOQ54051.1"/>
    <property type="molecule type" value="Genomic_DNA"/>
</dbReference>
<comment type="caution">
    <text evidence="1">The sequence shown here is derived from an EMBL/GenBank/DDBJ whole genome shotgun (WGS) entry which is preliminary data.</text>
</comment>
<name>A0ABX3LPG2_STRAT</name>
<reference evidence="1 2" key="1">
    <citation type="submission" date="2015-07" db="EMBL/GenBank/DDBJ databases">
        <title>Draft Genome Sequence of Streptomyces antibioticus, IMRU 3720 reveals insights in the evolution of actinomycin biosynthetic gene clusters in Streptomyces.</title>
        <authorList>
            <person name="Crnovcic I."/>
            <person name="Ruckert C."/>
            <person name="Kalinowksi J."/>
            <person name="Keller U."/>
        </authorList>
    </citation>
    <scope>NUCLEOTIDE SEQUENCE [LARGE SCALE GENOMIC DNA]</scope>
    <source>
        <strain evidence="1 2">DSM 41481</strain>
    </source>
</reference>
<dbReference type="Proteomes" id="UP000190306">
    <property type="component" value="Chromosome"/>
</dbReference>
<protein>
    <recommendedName>
        <fullName evidence="3">Secreted protein</fullName>
    </recommendedName>
</protein>
<evidence type="ECO:0008006" key="3">
    <source>
        <dbReference type="Google" id="ProtNLM"/>
    </source>
</evidence>
<proteinExistence type="predicted"/>
<evidence type="ECO:0000313" key="2">
    <source>
        <dbReference type="Proteomes" id="UP000190306"/>
    </source>
</evidence>